<proteinExistence type="predicted"/>
<dbReference type="SUPFAM" id="SSF49464">
    <property type="entry name" value="Carboxypeptidase regulatory domain-like"/>
    <property type="match status" value="1"/>
</dbReference>
<dbReference type="Pfam" id="PF13715">
    <property type="entry name" value="CarbopepD_reg_2"/>
    <property type="match status" value="1"/>
</dbReference>
<accession>A0A8J8JRU8</accession>
<name>A0A8J8JRU8_9BACT</name>
<reference evidence="2" key="1">
    <citation type="submission" date="2019-10" db="EMBL/GenBank/DDBJ databases">
        <title>Draft genome sequence of Panacibacter sp. KCS-6.</title>
        <authorList>
            <person name="Yim K.J."/>
        </authorList>
    </citation>
    <scope>NUCLEOTIDE SEQUENCE</scope>
    <source>
        <strain evidence="2">KCS-6</strain>
    </source>
</reference>
<evidence type="ECO:0000313" key="3">
    <source>
        <dbReference type="Proteomes" id="UP000598971"/>
    </source>
</evidence>
<comment type="caution">
    <text evidence="2">The sequence shown here is derived from an EMBL/GenBank/DDBJ whole genome shotgun (WGS) entry which is preliminary data.</text>
</comment>
<dbReference type="PANTHER" id="PTHR10166">
    <property type="entry name" value="VOLTAGE-DEPENDENT CALCIUM CHANNEL SUBUNIT ALPHA-2/DELTA-RELATED"/>
    <property type="match status" value="1"/>
</dbReference>
<dbReference type="Pfam" id="PF12034">
    <property type="entry name" value="YfbK_C"/>
    <property type="match status" value="1"/>
</dbReference>
<dbReference type="Pfam" id="PF00092">
    <property type="entry name" value="VWA"/>
    <property type="match status" value="1"/>
</dbReference>
<dbReference type="InterPro" id="IPR008969">
    <property type="entry name" value="CarboxyPept-like_regulatory"/>
</dbReference>
<feature type="domain" description="VWFA" evidence="1">
    <location>
        <begin position="262"/>
        <end position="440"/>
    </location>
</feature>
<dbReference type="SUPFAM" id="SSF53300">
    <property type="entry name" value="vWA-like"/>
    <property type="match status" value="1"/>
</dbReference>
<dbReference type="Gene3D" id="3.40.50.410">
    <property type="entry name" value="von Willebrand factor, type A domain"/>
    <property type="match status" value="1"/>
</dbReference>
<dbReference type="InterPro" id="IPR036465">
    <property type="entry name" value="vWFA_dom_sf"/>
</dbReference>
<dbReference type="Proteomes" id="UP000598971">
    <property type="component" value="Unassembled WGS sequence"/>
</dbReference>
<gene>
    <name evidence="2" type="ORF">GD597_01015</name>
</gene>
<dbReference type="Pfam" id="PF12450">
    <property type="entry name" value="vWF_A"/>
    <property type="match status" value="1"/>
</dbReference>
<dbReference type="Gene3D" id="2.60.40.1120">
    <property type="entry name" value="Carboxypeptidase-like, regulatory domain"/>
    <property type="match status" value="1"/>
</dbReference>
<dbReference type="InterPro" id="IPR021908">
    <property type="entry name" value="YfbK_C"/>
</dbReference>
<dbReference type="CDD" id="cd01465">
    <property type="entry name" value="vWA_subgroup"/>
    <property type="match status" value="1"/>
</dbReference>
<dbReference type="InterPro" id="IPR002035">
    <property type="entry name" value="VWF_A"/>
</dbReference>
<keyword evidence="3" id="KW-1185">Reference proteome</keyword>
<sequence length="634" mass="69311">MLLLSFIIDASRIITGKVTDENGNPIAAATVIVKGTSTATVTNINGEYSIVVNKEKAVLVISYVGYESKEIKLGTPLQYNVTLKPSQSPLSEVVVVGYGTSTDKYTSYYAPSAKTKTLTGQLAGVQVQQNKNNGYYYSPNNKDSFNDYFNTPNNSEGYDKINENPFLRVKENPLSTFSIDVDAASYSNIRRFINNGQLPPIDAVRIEEMINYFSYQYPQPTDDKPFGITTEMATCPWNKKHALVMVGLQGKKVATENLPASNLVFLIDVSGSMNDANKLPLVQASLKMLSTQLRAEDKVAIVVYAGSAGLVLPSTTGDNVTAIKDAIDKLSAGGSTAGGAGIQLAYKVAKDNFVKEGNNRVILCTDGDFNVGLSSDDALEALIEQERKSGVFLTVLGFGMGNYQDSKMQKLADKGNGNHAYIDGINEAKKVLINEFGGTLFTIAKDVKLQIEFNPAQVKSYRLIGYENRMLAKEDFNNDQKDAGELGSGHTVTALYEIVPASNKEDDTETVDALRYQTTEKEKISTAFGKELMNIKLRYKKPDEDKSALIEHPVMEQYGNIENTSENCRFVTAVAGFGMLLRNSNFKGDAAYDMILSLARKSVGADEQGYRKEFVQMVENAALLSGKKVTVLTK</sequence>
<protein>
    <submittedName>
        <fullName evidence="2">DUF3520 domain-containing protein</fullName>
    </submittedName>
</protein>
<dbReference type="SMART" id="SM00327">
    <property type="entry name" value="VWA"/>
    <property type="match status" value="1"/>
</dbReference>
<dbReference type="InterPro" id="IPR022156">
    <property type="entry name" value="Uncharacterised_YfbK_N"/>
</dbReference>
<dbReference type="InterPro" id="IPR051173">
    <property type="entry name" value="Ca_channel_alpha-2/delta"/>
</dbReference>
<dbReference type="PROSITE" id="PS50234">
    <property type="entry name" value="VWFA"/>
    <property type="match status" value="1"/>
</dbReference>
<organism evidence="2 3">
    <name type="scientific">Limnovirga soli</name>
    <dbReference type="NCBI Taxonomy" id="2656915"/>
    <lineage>
        <taxon>Bacteria</taxon>
        <taxon>Pseudomonadati</taxon>
        <taxon>Bacteroidota</taxon>
        <taxon>Chitinophagia</taxon>
        <taxon>Chitinophagales</taxon>
        <taxon>Chitinophagaceae</taxon>
        <taxon>Limnovirga</taxon>
    </lineage>
</organism>
<evidence type="ECO:0000259" key="1">
    <source>
        <dbReference type="PROSITE" id="PS50234"/>
    </source>
</evidence>
<dbReference type="EMBL" id="WHPF01000001">
    <property type="protein sequence ID" value="NNV54018.1"/>
    <property type="molecule type" value="Genomic_DNA"/>
</dbReference>
<evidence type="ECO:0000313" key="2">
    <source>
        <dbReference type="EMBL" id="NNV54018.1"/>
    </source>
</evidence>
<dbReference type="PANTHER" id="PTHR10166:SF37">
    <property type="entry name" value="STOLID, ISOFORM H"/>
    <property type="match status" value="1"/>
</dbReference>
<dbReference type="AlphaFoldDB" id="A0A8J8JRU8"/>